<keyword evidence="3" id="KW-0677">Repeat</keyword>
<dbReference type="SUPFAM" id="SSF54862">
    <property type="entry name" value="4Fe-4S ferredoxins"/>
    <property type="match status" value="1"/>
</dbReference>
<dbReference type="InterPro" id="IPR017900">
    <property type="entry name" value="4Fe4S_Fe_S_CS"/>
</dbReference>
<gene>
    <name evidence="7" type="ORF">HMPREF0202_00954</name>
</gene>
<dbReference type="InterPro" id="IPR050294">
    <property type="entry name" value="RnfB_subfamily"/>
</dbReference>
<keyword evidence="2" id="KW-0479">Metal-binding</keyword>
<evidence type="ECO:0000256" key="4">
    <source>
        <dbReference type="ARBA" id="ARBA00023004"/>
    </source>
</evidence>
<dbReference type="EMBL" id="AXZF01000034">
    <property type="protein sequence ID" value="ERT69146.1"/>
    <property type="molecule type" value="Genomic_DNA"/>
</dbReference>
<dbReference type="NCBIfam" id="NF007382">
    <property type="entry name" value="PRK09898.1"/>
    <property type="match status" value="1"/>
</dbReference>
<sequence length="215" mass="23300">MSKGLINKVFDKETTRREFLKLTGKGVAGFAVTSSILSMFGFGEEAMAATALPEGLLVVDRSKCTGCQRCEITCTLQNDGKVQPFLSRIKVGENYNFGTTGPKINYQYEDGQMGNLKMSPVTCKQCREPFCANACPNGAIVADARTGARVVLKDKCVGCGVCTEACPWNLPTIDTENGYATKCTTCGSCVRGCPTDALKVIKWEDISKAHFFSKR</sequence>
<dbReference type="GO" id="GO:0046872">
    <property type="term" value="F:metal ion binding"/>
    <property type="evidence" value="ECO:0007669"/>
    <property type="project" value="UniProtKB-KW"/>
</dbReference>
<keyword evidence="1" id="KW-0004">4Fe-4S</keyword>
<dbReference type="Pfam" id="PF13247">
    <property type="entry name" value="Fer4_11"/>
    <property type="match status" value="1"/>
</dbReference>
<reference evidence="7 8" key="1">
    <citation type="submission" date="2013-08" db="EMBL/GenBank/DDBJ databases">
        <authorList>
            <person name="Weinstock G."/>
            <person name="Sodergren E."/>
            <person name="Wylie T."/>
            <person name="Fulton L."/>
            <person name="Fulton R."/>
            <person name="Fronick C."/>
            <person name="O'Laughlin M."/>
            <person name="Godfrey J."/>
            <person name="Miner T."/>
            <person name="Herter B."/>
            <person name="Appelbaum E."/>
            <person name="Cordes M."/>
            <person name="Lek S."/>
            <person name="Wollam A."/>
            <person name="Pepin K.H."/>
            <person name="Palsikar V.B."/>
            <person name="Mitreva M."/>
            <person name="Wilson R.K."/>
        </authorList>
    </citation>
    <scope>NUCLEOTIDE SEQUENCE [LARGE SCALE GENOMIC DNA]</scope>
    <source>
        <strain evidence="7 8">ATCC BAA-474</strain>
    </source>
</reference>
<evidence type="ECO:0000256" key="2">
    <source>
        <dbReference type="ARBA" id="ARBA00022723"/>
    </source>
</evidence>
<feature type="domain" description="4Fe-4S ferredoxin-type" evidence="6">
    <location>
        <begin position="114"/>
        <end position="145"/>
    </location>
</feature>
<dbReference type="PROSITE" id="PS00198">
    <property type="entry name" value="4FE4S_FER_1"/>
    <property type="match status" value="2"/>
</dbReference>
<dbReference type="GO" id="GO:0051539">
    <property type="term" value="F:4 iron, 4 sulfur cluster binding"/>
    <property type="evidence" value="ECO:0007669"/>
    <property type="project" value="UniProtKB-KW"/>
</dbReference>
<dbReference type="PANTHER" id="PTHR42859">
    <property type="entry name" value="OXIDOREDUCTASE"/>
    <property type="match status" value="1"/>
</dbReference>
<dbReference type="STRING" id="1319815.HMPREF0202_00954"/>
<evidence type="ECO:0000313" key="8">
    <source>
        <dbReference type="Proteomes" id="UP000017081"/>
    </source>
</evidence>
<dbReference type="Gene3D" id="3.30.70.20">
    <property type="match status" value="2"/>
</dbReference>
<evidence type="ECO:0000256" key="3">
    <source>
        <dbReference type="ARBA" id="ARBA00022737"/>
    </source>
</evidence>
<feature type="domain" description="4Fe-4S ferredoxin-type" evidence="6">
    <location>
        <begin position="55"/>
        <end position="85"/>
    </location>
</feature>
<dbReference type="HOGENOM" id="CLU_043374_3_2_0"/>
<name>U7VCE0_9FUSO</name>
<feature type="domain" description="4Fe-4S ferredoxin-type" evidence="6">
    <location>
        <begin position="147"/>
        <end position="176"/>
    </location>
</feature>
<dbReference type="AlphaFoldDB" id="U7VCE0"/>
<dbReference type="Pfam" id="PF12800">
    <property type="entry name" value="Fer4_4"/>
    <property type="match status" value="1"/>
</dbReference>
<evidence type="ECO:0000256" key="1">
    <source>
        <dbReference type="ARBA" id="ARBA00022485"/>
    </source>
</evidence>
<dbReference type="PROSITE" id="PS51318">
    <property type="entry name" value="TAT"/>
    <property type="match status" value="1"/>
</dbReference>
<keyword evidence="8" id="KW-1185">Reference proteome</keyword>
<protein>
    <recommendedName>
        <fullName evidence="6">4Fe-4S ferredoxin-type domain-containing protein</fullName>
    </recommendedName>
</protein>
<dbReference type="InterPro" id="IPR017896">
    <property type="entry name" value="4Fe4S_Fe-S-bd"/>
</dbReference>
<comment type="caution">
    <text evidence="7">The sequence shown here is derived from an EMBL/GenBank/DDBJ whole genome shotgun (WGS) entry which is preliminary data.</text>
</comment>
<dbReference type="eggNOG" id="COG0437">
    <property type="taxonomic scope" value="Bacteria"/>
</dbReference>
<dbReference type="InterPro" id="IPR006311">
    <property type="entry name" value="TAT_signal"/>
</dbReference>
<proteinExistence type="predicted"/>
<evidence type="ECO:0000256" key="5">
    <source>
        <dbReference type="ARBA" id="ARBA00023014"/>
    </source>
</evidence>
<feature type="domain" description="4Fe-4S ferredoxin-type" evidence="6">
    <location>
        <begin position="180"/>
        <end position="203"/>
    </location>
</feature>
<dbReference type="CDD" id="cd10550">
    <property type="entry name" value="DMSOR_beta_like"/>
    <property type="match status" value="1"/>
</dbReference>
<dbReference type="RefSeq" id="WP_023050499.1">
    <property type="nucleotide sequence ID" value="NZ_CP173062.2"/>
</dbReference>
<evidence type="ECO:0000313" key="7">
    <source>
        <dbReference type="EMBL" id="ERT69146.1"/>
    </source>
</evidence>
<dbReference type="Proteomes" id="UP000017081">
    <property type="component" value="Unassembled WGS sequence"/>
</dbReference>
<dbReference type="PANTHER" id="PTHR42859:SF17">
    <property type="entry name" value="ELECTRON TRANSPORT PROTEIN HYDN-RELATED"/>
    <property type="match status" value="1"/>
</dbReference>
<organism evidence="7 8">
    <name type="scientific">Cetobacterium somerae ATCC BAA-474</name>
    <dbReference type="NCBI Taxonomy" id="1319815"/>
    <lineage>
        <taxon>Bacteria</taxon>
        <taxon>Fusobacteriati</taxon>
        <taxon>Fusobacteriota</taxon>
        <taxon>Fusobacteriia</taxon>
        <taxon>Fusobacteriales</taxon>
        <taxon>Fusobacteriaceae</taxon>
        <taxon>Cetobacterium</taxon>
    </lineage>
</organism>
<keyword evidence="5" id="KW-0411">Iron-sulfur</keyword>
<dbReference type="PROSITE" id="PS51379">
    <property type="entry name" value="4FE4S_FER_2"/>
    <property type="match status" value="4"/>
</dbReference>
<accession>U7VCE0</accession>
<evidence type="ECO:0000259" key="6">
    <source>
        <dbReference type="PROSITE" id="PS51379"/>
    </source>
</evidence>
<keyword evidence="4" id="KW-0408">Iron</keyword>